<protein>
    <recommendedName>
        <fullName evidence="2">Glycosyl hydrolase family 32 N-terminal domain-containing protein</fullName>
    </recommendedName>
</protein>
<gene>
    <name evidence="1" type="ORF">METZ01_LOCUS418933</name>
</gene>
<feature type="non-terminal residue" evidence="1">
    <location>
        <position position="145"/>
    </location>
</feature>
<evidence type="ECO:0008006" key="2">
    <source>
        <dbReference type="Google" id="ProtNLM"/>
    </source>
</evidence>
<organism evidence="1">
    <name type="scientific">marine metagenome</name>
    <dbReference type="NCBI Taxonomy" id="408172"/>
    <lineage>
        <taxon>unclassified sequences</taxon>
        <taxon>metagenomes</taxon>
        <taxon>ecological metagenomes</taxon>
    </lineage>
</organism>
<dbReference type="EMBL" id="UINC01164961">
    <property type="protein sequence ID" value="SVD66079.1"/>
    <property type="molecule type" value="Genomic_DNA"/>
</dbReference>
<name>A0A382X5B7_9ZZZZ</name>
<accession>A0A382X5B7</accession>
<sequence length="145" mass="16597">MEQDPGKQLFIDDFFIESMRDVRRVLNQPKKQTVERSLSIPMNCAWEAGSPRFQRVTYDEKAHRFRLYYTNWIDGRALVCAADSSDGVAWEKPSLGLVEFDGSTDNNITNCPADELALLWDPHESDASRRWKRVDNKPTGSDEAG</sequence>
<evidence type="ECO:0000313" key="1">
    <source>
        <dbReference type="EMBL" id="SVD66079.1"/>
    </source>
</evidence>
<dbReference type="AlphaFoldDB" id="A0A382X5B7"/>
<proteinExistence type="predicted"/>
<reference evidence="1" key="1">
    <citation type="submission" date="2018-05" db="EMBL/GenBank/DDBJ databases">
        <authorList>
            <person name="Lanie J.A."/>
            <person name="Ng W.-L."/>
            <person name="Kazmierczak K.M."/>
            <person name="Andrzejewski T.M."/>
            <person name="Davidsen T.M."/>
            <person name="Wayne K.J."/>
            <person name="Tettelin H."/>
            <person name="Glass J.I."/>
            <person name="Rusch D."/>
            <person name="Podicherti R."/>
            <person name="Tsui H.-C.T."/>
            <person name="Winkler M.E."/>
        </authorList>
    </citation>
    <scope>NUCLEOTIDE SEQUENCE</scope>
</reference>